<keyword evidence="10 14" id="KW-0067">ATP-binding</keyword>
<dbReference type="GO" id="GO:0050321">
    <property type="term" value="F:tau-protein kinase activity"/>
    <property type="evidence" value="ECO:0007669"/>
    <property type="project" value="TreeGrafter"/>
</dbReference>
<comment type="catalytic activity">
    <reaction evidence="12">
        <text>L-threonyl-[protein] + ATP = O-phospho-L-threonyl-[protein] + ADP + H(+)</text>
        <dbReference type="Rhea" id="RHEA:46608"/>
        <dbReference type="Rhea" id="RHEA-COMP:11060"/>
        <dbReference type="Rhea" id="RHEA-COMP:11605"/>
        <dbReference type="ChEBI" id="CHEBI:15378"/>
        <dbReference type="ChEBI" id="CHEBI:30013"/>
        <dbReference type="ChEBI" id="CHEBI:30616"/>
        <dbReference type="ChEBI" id="CHEBI:61977"/>
        <dbReference type="ChEBI" id="CHEBI:456216"/>
        <dbReference type="EC" id="2.7.11.1"/>
    </reaction>
</comment>
<dbReference type="InterPro" id="IPR017441">
    <property type="entry name" value="Protein_kinase_ATP_BS"/>
</dbReference>
<sequence length="1010" mass="113533">MARVPPNPSAGHNNPLVNRLVRVGYYELEKTIGKGNFAVVKLAKHVVTNSKVAIKIIDKTQLNEDNLKKIFREIQIMSKLNHPHIVRLFQVMETEKMIYLVTEYAAGGEIFDFLVKKGRMDEPAACHIFKQIVEAVSYCHNKNIVHRDLKAENLLLDADNNIKLADFGFSNHFYEGKLLSTWCGSPPYAAPELFQGQEYDGPKADIWSLGVVLYVLVCGSLPFDGNTLKVLRANVLSGMFRVPYFMSAACEHLIRHMLVIEPEKRLSLNQIESHKWIKQLSEPITKRLIVDVNPMMNTAVIELMLQLPGLDKDMIVNSVQQKKFDHVSAIYHLLVDKLDTTVNQSKTTNQSLVNEDINGSVNINSNLIENLPLYSMSLYAQDGSIYDSQQLEKYGDVDIGESASSNKIQDNHPVTTRRHTVGPGNGLMTQVMESHYITHLQTGRNVNVLPNTNLPLNIPLVEFQSPKNFTIKDQHLLKPPQVMGENNNFGRRASDGGANLQISQKMNCTFSEPSSKEDLKKQAKIDPNDLRNAIIDQSSKGNLLSEDNVASASSSRFTKVMCNTSRHGMGNKEEAQGQQNNLQSTRTRRSGVSTVMDRPPVISPEVVREVEARMNREYVPPPLPMVSTSRHSHRISQVSVLPTVQELHRHSGRESLKDVSGYLPSERYSPVRRTSEPVVTSSEQLEQPNIRNIQQEHIQLQQKLSENTLDTWDHAELQMLHTYHLQSLQTLVDQTSFINTTSSNHQGNSNILSQHLQNLNLHQTPLVNVAQTQGSITQGTPNIISNHQIPVPLDLRTNNKINPQPTIVVEDKTIEICEEKLLPNPEISLMVTNEEGGMMEVDSLLTNSVNSVNTGNTLLKKSSTDQPLSAIHDGYEEINDMTADRNNIITDMDSSTCLKTAPLFSDYILKRTASDAFVVDLSDFYSNYTSGNILNIVKYLISSNIRVWPVLDRQNVLQFPTGLQIELEVCSNDTGANSYLKIQRLSGDSTEYNNICHRLVEDYLPFYCDL</sequence>
<dbReference type="AlphaFoldDB" id="A0A8R1W6A4"/>
<dbReference type="FunFam" id="3.30.200.20:FF:000003">
    <property type="entry name" value="Non-specific serine/threonine protein kinase"/>
    <property type="match status" value="1"/>
</dbReference>
<dbReference type="GO" id="GO:0035556">
    <property type="term" value="P:intracellular signal transduction"/>
    <property type="evidence" value="ECO:0007669"/>
    <property type="project" value="TreeGrafter"/>
</dbReference>
<dbReference type="KEGG" id="api:100168714"/>
<evidence type="ECO:0000256" key="7">
    <source>
        <dbReference type="ARBA" id="ARBA00022723"/>
    </source>
</evidence>
<feature type="region of interest" description="Disordered" evidence="15">
    <location>
        <begin position="568"/>
        <end position="597"/>
    </location>
</feature>
<dbReference type="GO" id="GO:0005737">
    <property type="term" value="C:cytoplasm"/>
    <property type="evidence" value="ECO:0007669"/>
    <property type="project" value="TreeGrafter"/>
</dbReference>
<dbReference type="RefSeq" id="XP_001949647.2">
    <property type="nucleotide sequence ID" value="XM_001949612.5"/>
</dbReference>
<feature type="binding site" evidence="14">
    <location>
        <position position="55"/>
    </location>
    <ligand>
        <name>ATP</name>
        <dbReference type="ChEBI" id="CHEBI:30616"/>
    </ligand>
</feature>
<evidence type="ECO:0000259" key="16">
    <source>
        <dbReference type="PROSITE" id="PS50011"/>
    </source>
</evidence>
<keyword evidence="6" id="KW-0808">Transferase</keyword>
<dbReference type="PROSITE" id="PS00108">
    <property type="entry name" value="PROTEIN_KINASE_ST"/>
    <property type="match status" value="1"/>
</dbReference>
<dbReference type="Gene3D" id="1.10.510.10">
    <property type="entry name" value="Transferase(Phosphotransferase) domain 1"/>
    <property type="match status" value="1"/>
</dbReference>
<dbReference type="GO" id="GO:0000226">
    <property type="term" value="P:microtubule cytoskeleton organization"/>
    <property type="evidence" value="ECO:0007669"/>
    <property type="project" value="TreeGrafter"/>
</dbReference>
<dbReference type="CDD" id="cd14338">
    <property type="entry name" value="UBA_SIK"/>
    <property type="match status" value="1"/>
</dbReference>
<dbReference type="PROSITE" id="PS50011">
    <property type="entry name" value="PROTEIN_KINASE_DOM"/>
    <property type="match status" value="1"/>
</dbReference>
<name>A0A8R1W6A4_ACYPI</name>
<comment type="cofactor">
    <cofactor evidence="1">
        <name>Mg(2+)</name>
        <dbReference type="ChEBI" id="CHEBI:18420"/>
    </cofactor>
</comment>
<comment type="catalytic activity">
    <reaction evidence="13">
        <text>L-seryl-[protein] + ATP = O-phospho-L-seryl-[protein] + ADP + H(+)</text>
        <dbReference type="Rhea" id="RHEA:17989"/>
        <dbReference type="Rhea" id="RHEA-COMP:9863"/>
        <dbReference type="Rhea" id="RHEA-COMP:11604"/>
        <dbReference type="ChEBI" id="CHEBI:15378"/>
        <dbReference type="ChEBI" id="CHEBI:29999"/>
        <dbReference type="ChEBI" id="CHEBI:30616"/>
        <dbReference type="ChEBI" id="CHEBI:83421"/>
        <dbReference type="ChEBI" id="CHEBI:456216"/>
        <dbReference type="EC" id="2.7.11.1"/>
    </reaction>
</comment>
<evidence type="ECO:0000256" key="2">
    <source>
        <dbReference type="ARBA" id="ARBA00006234"/>
    </source>
</evidence>
<dbReference type="GO" id="GO:0005524">
    <property type="term" value="F:ATP binding"/>
    <property type="evidence" value="ECO:0007669"/>
    <property type="project" value="UniProtKB-UniRule"/>
</dbReference>
<evidence type="ECO:0000256" key="5">
    <source>
        <dbReference type="ARBA" id="ARBA00022553"/>
    </source>
</evidence>
<evidence type="ECO:0000256" key="12">
    <source>
        <dbReference type="ARBA" id="ARBA00047899"/>
    </source>
</evidence>
<reference evidence="18" key="1">
    <citation type="submission" date="2010-06" db="EMBL/GenBank/DDBJ databases">
        <authorList>
            <person name="Jiang H."/>
            <person name="Abraham K."/>
            <person name="Ali S."/>
            <person name="Alsbrooks S.L."/>
            <person name="Anim B.N."/>
            <person name="Anosike U.S."/>
            <person name="Attaway T."/>
            <person name="Bandaranaike D.P."/>
            <person name="Battles P.K."/>
            <person name="Bell S.N."/>
            <person name="Bell A.V."/>
            <person name="Beltran B."/>
            <person name="Bickham C."/>
            <person name="Bustamante Y."/>
            <person name="Caleb T."/>
            <person name="Canada A."/>
            <person name="Cardenas V."/>
            <person name="Carter K."/>
            <person name="Chacko J."/>
            <person name="Chandrabose M.N."/>
            <person name="Chavez D."/>
            <person name="Chavez A."/>
            <person name="Chen L."/>
            <person name="Chu H.-S."/>
            <person name="Claassen K.J."/>
            <person name="Cockrell R."/>
            <person name="Collins M."/>
            <person name="Cooper J.A."/>
            <person name="Cree A."/>
            <person name="Curry S.M."/>
            <person name="Da Y."/>
            <person name="Dao M.D."/>
            <person name="Das B."/>
            <person name="Davila M.-L."/>
            <person name="Davy-Carroll L."/>
            <person name="Denson S."/>
            <person name="Dinh H."/>
            <person name="Ebong V.E."/>
            <person name="Edwards J.R."/>
            <person name="Egan A."/>
            <person name="El-Daye J."/>
            <person name="Escobedo L."/>
            <person name="Fernandez S."/>
            <person name="Fernando P.R."/>
            <person name="Flagg N."/>
            <person name="Forbes L.D."/>
            <person name="Fowler R.G."/>
            <person name="Fu Q."/>
            <person name="Gabisi R.A."/>
            <person name="Ganer J."/>
            <person name="Garbino Pronczuk A."/>
            <person name="Garcia R.M."/>
            <person name="Garner T."/>
            <person name="Garrett T.E."/>
            <person name="Gonzalez D.A."/>
            <person name="Hamid H."/>
            <person name="Hawkins E.S."/>
            <person name="Hirani K."/>
            <person name="Hogues M.E."/>
            <person name="Hollins B."/>
            <person name="Hsiao C.-H."/>
            <person name="Jabil R."/>
            <person name="James M.L."/>
            <person name="Jhangiani S.N."/>
            <person name="Johnson B."/>
            <person name="Johnson Q."/>
            <person name="Joshi V."/>
            <person name="Kalu J.B."/>
            <person name="Kam C."/>
            <person name="Kashfia A."/>
            <person name="Keebler J."/>
            <person name="Kisamo H."/>
            <person name="Kovar C.L."/>
            <person name="Lago L.A."/>
            <person name="Lai C.-Y."/>
            <person name="Laidlaw J."/>
            <person name="Lara F."/>
            <person name="Le T.-K."/>
            <person name="Lee S.L."/>
            <person name="Legall F.H."/>
            <person name="Lemon S.J."/>
            <person name="Lewis L.R."/>
            <person name="Li B."/>
            <person name="Liu Y."/>
            <person name="Liu Y.-S."/>
            <person name="Lopez J."/>
            <person name="Lozado R.J."/>
            <person name="Lu J."/>
            <person name="Madu R.C."/>
            <person name="Maheshwari M."/>
            <person name="Maheshwari R."/>
            <person name="Malloy K."/>
            <person name="Martinez E."/>
            <person name="Mathew T."/>
            <person name="Mercado I.C."/>
            <person name="Mercado C."/>
            <person name="Meyer B."/>
            <person name="Montgomery K."/>
            <person name="Morgan M.B."/>
            <person name="Munidasa M."/>
            <person name="Nazareth L.V."/>
            <person name="Nelson J."/>
            <person name="Ng B.M."/>
            <person name="Nguyen N.B."/>
            <person name="Nguyen P.Q."/>
            <person name="Nguyen T."/>
            <person name="Obregon M."/>
            <person name="Okwuonu G.O."/>
            <person name="Onwere C.G."/>
            <person name="Orozco G."/>
            <person name="Parra A."/>
            <person name="Patel S."/>
            <person name="Patil S."/>
            <person name="Perez A."/>
            <person name="Perez Y."/>
            <person name="Pham C."/>
            <person name="Primus E.L."/>
            <person name="Pu L.-L."/>
            <person name="Puazo M."/>
            <person name="Qin X."/>
            <person name="Quiroz J.B."/>
            <person name="Reese J."/>
            <person name="Richards S."/>
            <person name="Rives C.M."/>
            <person name="Robberts R."/>
            <person name="Ruiz S.J."/>
            <person name="Ruiz M.J."/>
            <person name="Santibanez J."/>
            <person name="Schneider B.W."/>
            <person name="Sisson I."/>
            <person name="Smith M."/>
            <person name="Sodergren E."/>
            <person name="Song X.-Z."/>
            <person name="Song B.B."/>
            <person name="Summersgill H."/>
            <person name="Thelus R."/>
            <person name="Thornton R.D."/>
            <person name="Trejos Z.Y."/>
            <person name="Usmani K."/>
            <person name="Vattathil S."/>
            <person name="Villasana D."/>
            <person name="Walker D.L."/>
            <person name="Wang S."/>
            <person name="Wang K."/>
            <person name="White C.S."/>
            <person name="Williams A.C."/>
            <person name="Williamson J."/>
            <person name="Wilson K."/>
            <person name="Woghiren I.O."/>
            <person name="Woodworth J.R."/>
            <person name="Worley K.C."/>
            <person name="Wright R.A."/>
            <person name="Wu W."/>
            <person name="Young L."/>
            <person name="Zhang L."/>
            <person name="Zhang J."/>
            <person name="Zhu Y."/>
            <person name="Muzny D.M."/>
            <person name="Weinstock G."/>
            <person name="Gibbs R.A."/>
        </authorList>
    </citation>
    <scope>NUCLEOTIDE SEQUENCE [LARGE SCALE GENOMIC DNA]</scope>
    <source>
        <strain evidence="18">LSR1</strain>
    </source>
</reference>
<evidence type="ECO:0000256" key="11">
    <source>
        <dbReference type="ARBA" id="ARBA00022842"/>
    </source>
</evidence>
<keyword evidence="4" id="KW-0723">Serine/threonine-protein kinase</keyword>
<feature type="compositionally biased region" description="Polar residues" evidence="15">
    <location>
        <begin position="402"/>
        <end position="414"/>
    </location>
</feature>
<evidence type="ECO:0000256" key="9">
    <source>
        <dbReference type="ARBA" id="ARBA00022777"/>
    </source>
</evidence>
<evidence type="ECO:0000256" key="1">
    <source>
        <dbReference type="ARBA" id="ARBA00001946"/>
    </source>
</evidence>
<evidence type="ECO:0000256" key="3">
    <source>
        <dbReference type="ARBA" id="ARBA00012513"/>
    </source>
</evidence>
<evidence type="ECO:0000256" key="8">
    <source>
        <dbReference type="ARBA" id="ARBA00022741"/>
    </source>
</evidence>
<evidence type="ECO:0000313" key="17">
    <source>
        <dbReference type="EnsemblMetazoa" id="XP_001949647.2"/>
    </source>
</evidence>
<reference evidence="17" key="2">
    <citation type="submission" date="2022-06" db="UniProtKB">
        <authorList>
            <consortium name="EnsemblMetazoa"/>
        </authorList>
    </citation>
    <scope>IDENTIFICATION</scope>
</reference>
<dbReference type="GO" id="GO:0046872">
    <property type="term" value="F:metal ion binding"/>
    <property type="evidence" value="ECO:0007669"/>
    <property type="project" value="UniProtKB-KW"/>
</dbReference>
<evidence type="ECO:0000313" key="18">
    <source>
        <dbReference type="Proteomes" id="UP000007819"/>
    </source>
</evidence>
<dbReference type="PROSITE" id="PS00107">
    <property type="entry name" value="PROTEIN_KINASE_ATP"/>
    <property type="match status" value="1"/>
</dbReference>
<keyword evidence="18" id="KW-1185">Reference proteome</keyword>
<dbReference type="InterPro" id="IPR000719">
    <property type="entry name" value="Prot_kinase_dom"/>
</dbReference>
<dbReference type="Proteomes" id="UP000007819">
    <property type="component" value="Chromosome X"/>
</dbReference>
<dbReference type="Pfam" id="PF23312">
    <property type="entry name" value="UBA_SIK3"/>
    <property type="match status" value="1"/>
</dbReference>
<dbReference type="EC" id="2.7.11.1" evidence="3"/>
<keyword evidence="11" id="KW-0460">Magnesium</keyword>
<organism evidence="17 18">
    <name type="scientific">Acyrthosiphon pisum</name>
    <name type="common">Pea aphid</name>
    <dbReference type="NCBI Taxonomy" id="7029"/>
    <lineage>
        <taxon>Eukaryota</taxon>
        <taxon>Metazoa</taxon>
        <taxon>Ecdysozoa</taxon>
        <taxon>Arthropoda</taxon>
        <taxon>Hexapoda</taxon>
        <taxon>Insecta</taxon>
        <taxon>Pterygota</taxon>
        <taxon>Neoptera</taxon>
        <taxon>Paraneoptera</taxon>
        <taxon>Hemiptera</taxon>
        <taxon>Sternorrhyncha</taxon>
        <taxon>Aphidomorpha</taxon>
        <taxon>Aphidoidea</taxon>
        <taxon>Aphididae</taxon>
        <taxon>Macrosiphini</taxon>
        <taxon>Acyrthosiphon</taxon>
    </lineage>
</organism>
<dbReference type="GeneID" id="100168714"/>
<feature type="region of interest" description="Disordered" evidence="15">
    <location>
        <begin position="402"/>
        <end position="423"/>
    </location>
</feature>
<dbReference type="SMART" id="SM00220">
    <property type="entry name" value="S_TKc"/>
    <property type="match status" value="1"/>
</dbReference>
<keyword evidence="9" id="KW-0418">Kinase</keyword>
<dbReference type="SUPFAM" id="SSF56112">
    <property type="entry name" value="Protein kinase-like (PK-like)"/>
    <property type="match status" value="1"/>
</dbReference>
<proteinExistence type="inferred from homology"/>
<dbReference type="PANTHER" id="PTHR24346:SF42">
    <property type="entry name" value="SERINE_THREONINE-PROTEIN KINASE SIK3"/>
    <property type="match status" value="1"/>
</dbReference>
<dbReference type="Pfam" id="PF00069">
    <property type="entry name" value="Pkinase"/>
    <property type="match status" value="1"/>
</dbReference>
<keyword evidence="8 14" id="KW-0547">Nucleotide-binding</keyword>
<evidence type="ECO:0000256" key="10">
    <source>
        <dbReference type="ARBA" id="ARBA00022840"/>
    </source>
</evidence>
<evidence type="ECO:0000256" key="15">
    <source>
        <dbReference type="SAM" id="MobiDB-lite"/>
    </source>
</evidence>
<keyword evidence="7" id="KW-0479">Metal-binding</keyword>
<protein>
    <recommendedName>
        <fullName evidence="3">non-specific serine/threonine protein kinase</fullName>
        <ecNumber evidence="3">2.7.11.1</ecNumber>
    </recommendedName>
</protein>
<evidence type="ECO:0000256" key="14">
    <source>
        <dbReference type="PROSITE-ProRule" id="PRU10141"/>
    </source>
</evidence>
<dbReference type="OrthoDB" id="193931at2759"/>
<comment type="similarity">
    <text evidence="2">Belongs to the protein kinase superfamily. CAMK Ser/Thr protein kinase family. SNF1 subfamily.</text>
</comment>
<dbReference type="InterPro" id="IPR057380">
    <property type="entry name" value="UBA_SIK1/2/3"/>
</dbReference>
<feature type="compositionally biased region" description="Polar residues" evidence="15">
    <location>
        <begin position="576"/>
        <end position="593"/>
    </location>
</feature>
<dbReference type="PANTHER" id="PTHR24346">
    <property type="entry name" value="MAP/MICROTUBULE AFFINITY-REGULATING KINASE"/>
    <property type="match status" value="1"/>
</dbReference>
<feature type="domain" description="Protein kinase" evidence="16">
    <location>
        <begin position="26"/>
        <end position="277"/>
    </location>
</feature>
<evidence type="ECO:0000256" key="6">
    <source>
        <dbReference type="ARBA" id="ARBA00022679"/>
    </source>
</evidence>
<dbReference type="FunFam" id="1.10.510.10:FF:000156">
    <property type="entry name" value="Serine/threonine-protein kinase SIK3 homolog"/>
    <property type="match status" value="1"/>
</dbReference>
<dbReference type="InterPro" id="IPR011009">
    <property type="entry name" value="Kinase-like_dom_sf"/>
</dbReference>
<keyword evidence="5" id="KW-0597">Phosphoprotein</keyword>
<dbReference type="EnsemblMetazoa" id="XM_001949612.5">
    <property type="protein sequence ID" value="XP_001949647.2"/>
    <property type="gene ID" value="LOC100168714"/>
</dbReference>
<accession>A0A8R1W6A4</accession>
<evidence type="ECO:0000256" key="4">
    <source>
        <dbReference type="ARBA" id="ARBA00022527"/>
    </source>
</evidence>
<evidence type="ECO:0000256" key="13">
    <source>
        <dbReference type="ARBA" id="ARBA00048679"/>
    </source>
</evidence>
<dbReference type="InterPro" id="IPR008271">
    <property type="entry name" value="Ser/Thr_kinase_AS"/>
</dbReference>